<dbReference type="EMBL" id="BSPX01000102">
    <property type="protein sequence ID" value="GLT24531.1"/>
    <property type="molecule type" value="Genomic_DNA"/>
</dbReference>
<comment type="caution">
    <text evidence="3">The sequence shown here is derived from an EMBL/GenBank/DDBJ whole genome shotgun (WGS) entry which is preliminary data.</text>
</comment>
<feature type="chain" id="PRO_5046653366" evidence="2">
    <location>
        <begin position="24"/>
        <end position="129"/>
    </location>
</feature>
<feature type="region of interest" description="Disordered" evidence="1">
    <location>
        <begin position="29"/>
        <end position="86"/>
    </location>
</feature>
<evidence type="ECO:0000313" key="4">
    <source>
        <dbReference type="Proteomes" id="UP001157167"/>
    </source>
</evidence>
<accession>A0ABQ6FGV5</accession>
<feature type="region of interest" description="Disordered" evidence="1">
    <location>
        <begin position="106"/>
        <end position="129"/>
    </location>
</feature>
<keyword evidence="4" id="KW-1185">Reference proteome</keyword>
<feature type="compositionally biased region" description="Basic and acidic residues" evidence="1">
    <location>
        <begin position="73"/>
        <end position="86"/>
    </location>
</feature>
<keyword evidence="2" id="KW-0732">Signal</keyword>
<dbReference type="Proteomes" id="UP001157167">
    <property type="component" value="Unassembled WGS sequence"/>
</dbReference>
<feature type="signal peptide" evidence="2">
    <location>
        <begin position="1"/>
        <end position="23"/>
    </location>
</feature>
<evidence type="ECO:0000256" key="2">
    <source>
        <dbReference type="SAM" id="SignalP"/>
    </source>
</evidence>
<reference evidence="4" key="1">
    <citation type="journal article" date="2019" name="Int. J. Syst. Evol. Microbiol.">
        <title>The Global Catalogue of Microorganisms (GCM) 10K type strain sequencing project: providing services to taxonomists for standard genome sequencing and annotation.</title>
        <authorList>
            <consortium name="The Broad Institute Genomics Platform"/>
            <consortium name="The Broad Institute Genome Sequencing Center for Infectious Disease"/>
            <person name="Wu L."/>
            <person name="Ma J."/>
        </authorList>
    </citation>
    <scope>NUCLEOTIDE SEQUENCE [LARGE SCALE GENOMIC DNA]</scope>
    <source>
        <strain evidence="4">NBRC 102407</strain>
    </source>
</reference>
<protein>
    <submittedName>
        <fullName evidence="3">Uncharacterized protein</fullName>
    </submittedName>
</protein>
<evidence type="ECO:0000313" key="3">
    <source>
        <dbReference type="EMBL" id="GLT24531.1"/>
    </source>
</evidence>
<proteinExistence type="predicted"/>
<organism evidence="3 4">
    <name type="scientific">Zoogloea oryzae</name>
    <dbReference type="NCBI Taxonomy" id="310767"/>
    <lineage>
        <taxon>Bacteria</taxon>
        <taxon>Pseudomonadati</taxon>
        <taxon>Pseudomonadota</taxon>
        <taxon>Betaproteobacteria</taxon>
        <taxon>Rhodocyclales</taxon>
        <taxon>Zoogloeaceae</taxon>
        <taxon>Zoogloea</taxon>
    </lineage>
</organism>
<gene>
    <name evidence="3" type="ORF">GCM10007933_40130</name>
</gene>
<sequence>MKTLKHSLALTAASLLMSSLAWAQPGPGMGGGMGPGAGPANRPCAAAGQAQGSPQCNWRANRRNTPGMALMTPEERSAHRDRMRGMQSREECLAYIAEHHAQMMERAKAKGQTLPEPRNRMCERLPSAR</sequence>
<name>A0ABQ6FGV5_9RHOO</name>
<evidence type="ECO:0000256" key="1">
    <source>
        <dbReference type="SAM" id="MobiDB-lite"/>
    </source>
</evidence>
<dbReference type="RefSeq" id="WP_284189694.1">
    <property type="nucleotide sequence ID" value="NZ_BSPX01000102.1"/>
</dbReference>